<dbReference type="eggNOG" id="ENOG502R5K8">
    <property type="taxonomic scope" value="Eukaryota"/>
</dbReference>
<dbReference type="EnsemblPlants" id="PGSC0003DMT400037179">
    <property type="protein sequence ID" value="PGSC0003DMT400037179"/>
    <property type="gene ID" value="PGSC0003DMG400014334"/>
</dbReference>
<evidence type="ECO:0000313" key="2">
    <source>
        <dbReference type="EnsemblPlants" id="PGSC0003DMT400037179"/>
    </source>
</evidence>
<reference evidence="3" key="1">
    <citation type="journal article" date="2011" name="Nature">
        <title>Genome sequence and analysis of the tuber crop potato.</title>
        <authorList>
            <consortium name="The Potato Genome Sequencing Consortium"/>
        </authorList>
    </citation>
    <scope>NUCLEOTIDE SEQUENCE [LARGE SCALE GENOMIC DNA]</scope>
    <source>
        <strain evidence="3">cv. DM1-3 516 R44</strain>
    </source>
</reference>
<feature type="region of interest" description="Disordered" evidence="1">
    <location>
        <begin position="101"/>
        <end position="179"/>
    </location>
</feature>
<proteinExistence type="predicted"/>
<sequence>MKNSAVVNPIPNKIYDVTITFARDGVVVFTDASLQREKEKASIGMVAIDSCGHLLHAFGSPIQFVGKAITVEALAIREAVERALRKGCEAPPCLDPSHTVVARHHHASSHTYPRPEALPPPTPKHRSASGSPTPTLRQRRRASGPPPPTPKHRSASGSPTPTLRQRRRASGPHPYPEAP</sequence>
<organism evidence="2 3">
    <name type="scientific">Solanum tuberosum</name>
    <name type="common">Potato</name>
    <dbReference type="NCBI Taxonomy" id="4113"/>
    <lineage>
        <taxon>Eukaryota</taxon>
        <taxon>Viridiplantae</taxon>
        <taxon>Streptophyta</taxon>
        <taxon>Embryophyta</taxon>
        <taxon>Tracheophyta</taxon>
        <taxon>Spermatophyta</taxon>
        <taxon>Magnoliopsida</taxon>
        <taxon>eudicotyledons</taxon>
        <taxon>Gunneridae</taxon>
        <taxon>Pentapetalae</taxon>
        <taxon>asterids</taxon>
        <taxon>lamiids</taxon>
        <taxon>Solanales</taxon>
        <taxon>Solanaceae</taxon>
        <taxon>Solanoideae</taxon>
        <taxon>Solaneae</taxon>
        <taxon>Solanum</taxon>
    </lineage>
</organism>
<accession>M1B4Y7</accession>
<evidence type="ECO:0000256" key="1">
    <source>
        <dbReference type="SAM" id="MobiDB-lite"/>
    </source>
</evidence>
<dbReference type="Gramene" id="PGSC0003DMT400037179">
    <property type="protein sequence ID" value="PGSC0003DMT400037179"/>
    <property type="gene ID" value="PGSC0003DMG400014334"/>
</dbReference>
<protein>
    <recommendedName>
        <fullName evidence="4">RNase H type-1 domain-containing protein</fullName>
    </recommendedName>
</protein>
<reference evidence="2" key="2">
    <citation type="submission" date="2015-06" db="UniProtKB">
        <authorList>
            <consortium name="EnsemblPlants"/>
        </authorList>
    </citation>
    <scope>IDENTIFICATION</scope>
    <source>
        <strain evidence="2">DM1-3 516 R44</strain>
    </source>
</reference>
<name>M1B4Y7_SOLTU</name>
<dbReference type="HOGENOM" id="CLU_1505981_0_0_1"/>
<dbReference type="InParanoid" id="M1B4Y7"/>
<dbReference type="Proteomes" id="UP000011115">
    <property type="component" value="Unassembled WGS sequence"/>
</dbReference>
<dbReference type="AlphaFoldDB" id="M1B4Y7"/>
<evidence type="ECO:0000313" key="3">
    <source>
        <dbReference type="Proteomes" id="UP000011115"/>
    </source>
</evidence>
<evidence type="ECO:0008006" key="4">
    <source>
        <dbReference type="Google" id="ProtNLM"/>
    </source>
</evidence>
<keyword evidence="3" id="KW-1185">Reference proteome</keyword>
<dbReference type="PaxDb" id="4113-PGSC0003DMT400037179"/>